<organism evidence="1 2">
    <name type="scientific">Frankia canadensis</name>
    <dbReference type="NCBI Taxonomy" id="1836972"/>
    <lineage>
        <taxon>Bacteria</taxon>
        <taxon>Bacillati</taxon>
        <taxon>Actinomycetota</taxon>
        <taxon>Actinomycetes</taxon>
        <taxon>Frankiales</taxon>
        <taxon>Frankiaceae</taxon>
        <taxon>Frankia</taxon>
    </lineage>
</organism>
<name>A0A2I2KR77_9ACTN</name>
<accession>A0A2I2KR77</accession>
<gene>
    <name evidence="1" type="ORF">FRACA_2250003</name>
</gene>
<dbReference type="AlphaFoldDB" id="A0A2I2KR77"/>
<sequence>MQIDVVGFYSPTRLVTFRYGGGSIVGRWRGDETPSSGPVHVELDVLDDCRWGEDIRVEQEGATEGIRPSGPGEDGFILVGRCLEVSYDDVLILSVLNSPLHIDTLGVAPTRTNGLPMSVRCARLEVSPENF</sequence>
<dbReference type="EMBL" id="FZMO01000141">
    <property type="protein sequence ID" value="SNQ48162.1"/>
    <property type="molecule type" value="Genomic_DNA"/>
</dbReference>
<evidence type="ECO:0000313" key="2">
    <source>
        <dbReference type="Proteomes" id="UP000234331"/>
    </source>
</evidence>
<evidence type="ECO:0000313" key="1">
    <source>
        <dbReference type="EMBL" id="SNQ48162.1"/>
    </source>
</evidence>
<proteinExistence type="predicted"/>
<dbReference type="Proteomes" id="UP000234331">
    <property type="component" value="Unassembled WGS sequence"/>
</dbReference>
<keyword evidence="2" id="KW-1185">Reference proteome</keyword>
<reference evidence="1 2" key="1">
    <citation type="submission" date="2017-06" db="EMBL/GenBank/DDBJ databases">
        <authorList>
            <person name="Kim H.J."/>
            <person name="Triplett B.A."/>
        </authorList>
    </citation>
    <scope>NUCLEOTIDE SEQUENCE [LARGE SCALE GENOMIC DNA]</scope>
    <source>
        <strain evidence="1">FRACA_ARgP5</strain>
    </source>
</reference>
<protein>
    <submittedName>
        <fullName evidence="1">Uncharacterized protein</fullName>
    </submittedName>
</protein>